<sequence>MRTWLREMLIVIFFLECRGQDTVHQSTSFSSAYKGEAVTLNCEYNTTDAMPALLWYRQTKNLPPEYMLVRHKFGNGSNSKDFPNKRFQSQLDAAARRTTLTIQNLHLSDSSVYFCALRPTVKTGY</sequence>
<reference evidence="8 9" key="1">
    <citation type="submission" date="2023-09" db="EMBL/GenBank/DDBJ databases">
        <authorList>
            <person name="Wang M."/>
        </authorList>
    </citation>
    <scope>NUCLEOTIDE SEQUENCE [LARGE SCALE GENOMIC DNA]</scope>
    <source>
        <strain evidence="8">GT-2023</strain>
        <tissue evidence="8">Liver</tissue>
    </source>
</reference>
<protein>
    <recommendedName>
        <fullName evidence="7">Ig-like domain-containing protein</fullName>
    </recommendedName>
</protein>
<evidence type="ECO:0000256" key="5">
    <source>
        <dbReference type="ARBA" id="ARBA00043266"/>
    </source>
</evidence>
<dbReference type="PROSITE" id="PS50835">
    <property type="entry name" value="IG_LIKE"/>
    <property type="match status" value="1"/>
</dbReference>
<organism evidence="8 9">
    <name type="scientific">Cirrhinus molitorella</name>
    <name type="common">mud carp</name>
    <dbReference type="NCBI Taxonomy" id="172907"/>
    <lineage>
        <taxon>Eukaryota</taxon>
        <taxon>Metazoa</taxon>
        <taxon>Chordata</taxon>
        <taxon>Craniata</taxon>
        <taxon>Vertebrata</taxon>
        <taxon>Euteleostomi</taxon>
        <taxon>Actinopterygii</taxon>
        <taxon>Neopterygii</taxon>
        <taxon>Teleostei</taxon>
        <taxon>Ostariophysi</taxon>
        <taxon>Cypriniformes</taxon>
        <taxon>Cyprinidae</taxon>
        <taxon>Labeoninae</taxon>
        <taxon>Labeonini</taxon>
        <taxon>Cirrhinus</taxon>
    </lineage>
</organism>
<dbReference type="Gene3D" id="2.60.40.10">
    <property type="entry name" value="Immunoglobulins"/>
    <property type="match status" value="1"/>
</dbReference>
<name>A0ABR3NUH7_9TELE</name>
<keyword evidence="2" id="KW-1064">Adaptive immunity</keyword>
<keyword evidence="9" id="KW-1185">Reference proteome</keyword>
<dbReference type="InterPro" id="IPR007110">
    <property type="entry name" value="Ig-like_dom"/>
</dbReference>
<proteinExistence type="predicted"/>
<dbReference type="InterPro" id="IPR051287">
    <property type="entry name" value="TCR_variable_region"/>
</dbReference>
<dbReference type="InterPro" id="IPR013106">
    <property type="entry name" value="Ig_V-set"/>
</dbReference>
<evidence type="ECO:0000256" key="6">
    <source>
        <dbReference type="SAM" id="SignalP"/>
    </source>
</evidence>
<keyword evidence="5" id="KW-1279">T cell receptor</keyword>
<comment type="caution">
    <text evidence="8">The sequence shown here is derived from an EMBL/GenBank/DDBJ whole genome shotgun (WGS) entry which is preliminary data.</text>
</comment>
<evidence type="ECO:0000256" key="4">
    <source>
        <dbReference type="ARBA" id="ARBA00023319"/>
    </source>
</evidence>
<dbReference type="Proteomes" id="UP001558613">
    <property type="component" value="Unassembled WGS sequence"/>
</dbReference>
<dbReference type="EMBL" id="JAYMGO010000002">
    <property type="protein sequence ID" value="KAL1280569.1"/>
    <property type="molecule type" value="Genomic_DNA"/>
</dbReference>
<keyword evidence="3" id="KW-0675">Receptor</keyword>
<dbReference type="PANTHER" id="PTHR19367:SF18">
    <property type="entry name" value="T CELL RECEPTOR ALPHA VARIABLE 16"/>
    <property type="match status" value="1"/>
</dbReference>
<dbReference type="Pfam" id="PF07686">
    <property type="entry name" value="V-set"/>
    <property type="match status" value="1"/>
</dbReference>
<evidence type="ECO:0000259" key="7">
    <source>
        <dbReference type="PROSITE" id="PS50835"/>
    </source>
</evidence>
<dbReference type="PANTHER" id="PTHR19367">
    <property type="entry name" value="T-CELL RECEPTOR ALPHA CHAIN V REGION"/>
    <property type="match status" value="1"/>
</dbReference>
<gene>
    <name evidence="8" type="ORF">QQF64_015169</name>
</gene>
<evidence type="ECO:0000313" key="9">
    <source>
        <dbReference type="Proteomes" id="UP001558613"/>
    </source>
</evidence>
<evidence type="ECO:0000256" key="2">
    <source>
        <dbReference type="ARBA" id="ARBA00023130"/>
    </source>
</evidence>
<feature type="chain" id="PRO_5046345506" description="Ig-like domain-containing protein" evidence="6">
    <location>
        <begin position="20"/>
        <end position="125"/>
    </location>
</feature>
<dbReference type="InterPro" id="IPR036179">
    <property type="entry name" value="Ig-like_dom_sf"/>
</dbReference>
<dbReference type="SUPFAM" id="SSF48726">
    <property type="entry name" value="Immunoglobulin"/>
    <property type="match status" value="1"/>
</dbReference>
<keyword evidence="4" id="KW-0393">Immunoglobulin domain</keyword>
<feature type="signal peptide" evidence="6">
    <location>
        <begin position="1"/>
        <end position="19"/>
    </location>
</feature>
<dbReference type="InterPro" id="IPR013783">
    <property type="entry name" value="Ig-like_fold"/>
</dbReference>
<keyword evidence="1 6" id="KW-0732">Signal</keyword>
<evidence type="ECO:0000256" key="1">
    <source>
        <dbReference type="ARBA" id="ARBA00022729"/>
    </source>
</evidence>
<evidence type="ECO:0000256" key="3">
    <source>
        <dbReference type="ARBA" id="ARBA00023170"/>
    </source>
</evidence>
<evidence type="ECO:0000313" key="8">
    <source>
        <dbReference type="EMBL" id="KAL1280569.1"/>
    </source>
</evidence>
<accession>A0ABR3NUH7</accession>
<keyword evidence="5" id="KW-0391">Immunity</keyword>
<dbReference type="SMART" id="SM00406">
    <property type="entry name" value="IGv"/>
    <property type="match status" value="1"/>
</dbReference>
<feature type="domain" description="Ig-like" evidence="7">
    <location>
        <begin position="21"/>
        <end position="125"/>
    </location>
</feature>